<accession>A0A397J7J9</accession>
<dbReference type="EMBL" id="PQFF01000097">
    <property type="protein sequence ID" value="RHZ82708.1"/>
    <property type="molecule type" value="Genomic_DNA"/>
</dbReference>
<dbReference type="InterPro" id="IPR041078">
    <property type="entry name" value="Plavaka"/>
</dbReference>
<evidence type="ECO:0000256" key="1">
    <source>
        <dbReference type="SAM" id="MobiDB-lite"/>
    </source>
</evidence>
<comment type="caution">
    <text evidence="2">The sequence shown here is derived from an EMBL/GenBank/DDBJ whole genome shotgun (WGS) entry which is preliminary data.</text>
</comment>
<protein>
    <recommendedName>
        <fullName evidence="4">C2H2-type domain-containing protein</fullName>
    </recommendedName>
</protein>
<evidence type="ECO:0008006" key="4">
    <source>
        <dbReference type="Google" id="ProtNLM"/>
    </source>
</evidence>
<feature type="region of interest" description="Disordered" evidence="1">
    <location>
        <begin position="1188"/>
        <end position="1215"/>
    </location>
</feature>
<evidence type="ECO:0000313" key="3">
    <source>
        <dbReference type="Proteomes" id="UP000266861"/>
    </source>
</evidence>
<proteinExistence type="predicted"/>
<keyword evidence="3" id="KW-1185">Reference proteome</keyword>
<gene>
    <name evidence="2" type="ORF">Glove_104g71</name>
</gene>
<dbReference type="AlphaFoldDB" id="A0A397J7J9"/>
<name>A0A397J7J9_9GLOM</name>
<reference evidence="2 3" key="1">
    <citation type="submission" date="2018-08" db="EMBL/GenBank/DDBJ databases">
        <title>Genome and evolution of the arbuscular mycorrhizal fungus Diversispora epigaea (formerly Glomus versiforme) and its bacterial endosymbionts.</title>
        <authorList>
            <person name="Sun X."/>
            <person name="Fei Z."/>
            <person name="Harrison M."/>
        </authorList>
    </citation>
    <scope>NUCLEOTIDE SEQUENCE [LARGE SCALE GENOMIC DNA]</scope>
    <source>
        <strain evidence="2 3">IT104</strain>
    </source>
</reference>
<evidence type="ECO:0000313" key="2">
    <source>
        <dbReference type="EMBL" id="RHZ82708.1"/>
    </source>
</evidence>
<organism evidence="2 3">
    <name type="scientific">Diversispora epigaea</name>
    <dbReference type="NCBI Taxonomy" id="1348612"/>
    <lineage>
        <taxon>Eukaryota</taxon>
        <taxon>Fungi</taxon>
        <taxon>Fungi incertae sedis</taxon>
        <taxon>Mucoromycota</taxon>
        <taxon>Glomeromycotina</taxon>
        <taxon>Glomeromycetes</taxon>
        <taxon>Diversisporales</taxon>
        <taxon>Diversisporaceae</taxon>
        <taxon>Diversispora</taxon>
    </lineage>
</organism>
<dbReference type="Pfam" id="PF18759">
    <property type="entry name" value="Plavaka"/>
    <property type="match status" value="1"/>
</dbReference>
<feature type="region of interest" description="Disordered" evidence="1">
    <location>
        <begin position="848"/>
        <end position="922"/>
    </location>
</feature>
<feature type="compositionally biased region" description="Low complexity" evidence="1">
    <location>
        <begin position="849"/>
        <end position="886"/>
    </location>
</feature>
<dbReference type="Proteomes" id="UP000266861">
    <property type="component" value="Unassembled WGS sequence"/>
</dbReference>
<dbReference type="OrthoDB" id="2418900at2759"/>
<sequence>MSVNFKCLYCDRYLSSRNAYSQHVKYCNELKELNTSTEESNNDISDTVSSINKIDSNYAGDVSLRSEEFENFDEILSESLQNYTEKSDTNMSNTLEELEPKSLTLQDNIEESEVEIKEFPNEAYADLMTLVTKHNLSNKAGNSIIKFFNRHSDLSQSPLPKNIETGRKFMDKMNISQLSYSKHCILVHNNREYFINYRPIKNCIEILLSNSEILQHFIFKYENKKHQGEKSYAEQNSGNWWKYAEASIPSSACILFLILYSDATTTDTLGKSSLHPIYISLGNIPTWRRNKEDAKQLLGYFPILFAKNEKEKTSPEFKKLVRETFHKSLKFLLDPLFENENGIDYKINNRIIWFFLKISTIIGNWPEACTYSLTYKSASSNFPCHFCLVQKNDLIDTMQDQIILRNHENMMEHFNNNTGHSVSLEPVENYFWNIPNLNIYAATVPDRMHHLDLGLYHYQIEFTKGILERSSIDKMNERIGAIPRYPGLKIFSKGLQSIARLTASEHRDLMKVMVFVVDGLLSNDLSENDLIDTMQDQIILRNHENMMEHFNNNTGHSVSLEPVENYFWNIPNLNIYAATVPDRMHHLDLGLYHYQIEFTKGILERSSIDKMNERIGAIPSNDLSEVYVKWNEIYILSRLEIFKKSDLEKFQKAINEWADLFVILFRKKSDSKMKFSKFHSWIFHIVDTIREYGAINGYTTETYESLHKSYVKTPYRLSNKKGIEEQIMKTNPDLTENMIKGFAKFLECLDSFFNMLDIISAEDCRIKIFGSVTLKNINILHATNKFQNRPWFSNIAIAMDDAELFEYQSDNGTCYAQTLLITEVILPNKSPFHLALVQWYDFKSKKTPTTSRQASRTTSRQASRTTSRQASLQPRQESPQPQPSSSHVIISRHPSPSPSQTTSRKRRKTKTGVTEIGDDDDDAPLTRKEAKIFFNELKKEIFDVRKLLEMSGVGDYTTEESFIKEFVGEIVSYSINKYIYPNKKELKKSAGAISAKNYPEYFEHWEDDRSINKYIYPNKKELKKSAGAISAKSYPEYFEHWEDDRWSYYYSKYIHSRLLAKHRSRRGAIATRVRSSFFSTFGESDLPTINTKSTASEVLSWKKSQKVKDVLRKLNQDVDGHENLTWCTKIMEKIWEKSKKVPKEKVAFTISIIQYLLSPKVESIKIDDEAIRKRMKKNIKKLEKGETIEFEEKSDEESESEEESEEESSEEEEKKGFQNYIVTLYFEDLQTFKV</sequence>
<feature type="compositionally biased region" description="Acidic residues" evidence="1">
    <location>
        <begin position="1192"/>
        <end position="1211"/>
    </location>
</feature>